<evidence type="ECO:0000313" key="5">
    <source>
        <dbReference type="EMBL" id="ROT71362.1"/>
    </source>
</evidence>
<dbReference type="Pfam" id="PF07690">
    <property type="entry name" value="MFS_1"/>
    <property type="match status" value="1"/>
</dbReference>
<reference evidence="5 6" key="1">
    <citation type="submission" date="2018-04" db="EMBL/GenBank/DDBJ databases">
        <authorList>
            <person name="Zhang X."/>
            <person name="Yuan J."/>
            <person name="Li F."/>
            <person name="Xiang J."/>
        </authorList>
    </citation>
    <scope>NUCLEOTIDE SEQUENCE [LARGE SCALE GENOMIC DNA]</scope>
    <source>
        <tissue evidence="5">Muscle</tissue>
    </source>
</reference>
<keyword evidence="3" id="KW-1133">Transmembrane helix</keyword>
<dbReference type="InterPro" id="IPR020846">
    <property type="entry name" value="MFS_dom"/>
</dbReference>
<feature type="transmembrane region" description="Helical" evidence="3">
    <location>
        <begin position="293"/>
        <end position="316"/>
    </location>
</feature>
<protein>
    <recommendedName>
        <fullName evidence="4">Major facilitator superfamily (MFS) profile domain-containing protein</fullName>
    </recommendedName>
</protein>
<reference evidence="5 6" key="2">
    <citation type="submission" date="2019-01" db="EMBL/GenBank/DDBJ databases">
        <title>The decoding of complex shrimp genome reveals the adaptation for benthos swimmer, frequently molting mechanism and breeding impact on genome.</title>
        <authorList>
            <person name="Sun Y."/>
            <person name="Gao Y."/>
            <person name="Yu Y."/>
        </authorList>
    </citation>
    <scope>NUCLEOTIDE SEQUENCE [LARGE SCALE GENOMIC DNA]</scope>
    <source>
        <tissue evidence="5">Muscle</tissue>
    </source>
</reference>
<feature type="non-terminal residue" evidence="5">
    <location>
        <position position="483"/>
    </location>
</feature>
<dbReference type="SUPFAM" id="SSF103473">
    <property type="entry name" value="MFS general substrate transporter"/>
    <property type="match status" value="1"/>
</dbReference>
<feature type="transmembrane region" description="Helical" evidence="3">
    <location>
        <begin position="172"/>
        <end position="194"/>
    </location>
</feature>
<feature type="transmembrane region" description="Helical" evidence="3">
    <location>
        <begin position="147"/>
        <end position="166"/>
    </location>
</feature>
<feature type="compositionally biased region" description="Basic and acidic residues" evidence="2">
    <location>
        <begin position="50"/>
        <end position="67"/>
    </location>
</feature>
<feature type="transmembrane region" description="Helical" evidence="3">
    <location>
        <begin position="236"/>
        <end position="257"/>
    </location>
</feature>
<dbReference type="EMBL" id="QCYY01002305">
    <property type="protein sequence ID" value="ROT71362.1"/>
    <property type="molecule type" value="Genomic_DNA"/>
</dbReference>
<dbReference type="OrthoDB" id="6367435at2759"/>
<accession>A0A3R7M2U1</accession>
<feature type="transmembrane region" description="Helical" evidence="3">
    <location>
        <begin position="446"/>
        <end position="468"/>
    </location>
</feature>
<name>A0A3R7M2U1_PENVA</name>
<dbReference type="InterPro" id="IPR011701">
    <property type="entry name" value="MFS"/>
</dbReference>
<sequence>MSIKAELRSNGVVNIAYVPHTTEDAGDLPKWYDEVFSHLTDDAQSSQQEQVKDDSSRPPRKESREGQQEGDVPDGGWGWVVAVGAALIMMLINVVGPCFSIIFAPFLLDIGTSSTTIGWIFNLFQFIYNFSGPLLGPLLAEFSWRSVALPSGLLAAASLALSAFAGSAEFLIFSYSIVGGLSCGLLNNLCYLIVPHYFCKRRGIANAILVTGVSCGPIFGPLLVRYLQESLGFKGATLITGAVVFNACVGASVFRPIHKDSGDSKKSKKLCGLILRVICSTVTNVRVLKSPRAVIIAVSGALTLNSWLNFLTLVPFAVQAAGYSFQEAAWCVTASAVCILIASLGISLLSDFKFFNMRISCMVSTAIIAASILAFSFIDDITLLIVVMGVWGLGVGGYMGTYNLVIVKYMGIEKLIPTFGVTLMLVGLCFITIGPSIGLIRDMSQSYAVSMYVLSGMAFVCSVLWNFMPAAVRYDQRKENERN</sequence>
<dbReference type="AlphaFoldDB" id="A0A3R7M2U1"/>
<dbReference type="CDD" id="cd17352">
    <property type="entry name" value="MFS_MCT_SLC16"/>
    <property type="match status" value="1"/>
</dbReference>
<dbReference type="GO" id="GO:0016020">
    <property type="term" value="C:membrane"/>
    <property type="evidence" value="ECO:0007669"/>
    <property type="project" value="UniProtKB-SubCell"/>
</dbReference>
<dbReference type="PANTHER" id="PTHR11360:SF306">
    <property type="entry name" value="RE01051P"/>
    <property type="match status" value="1"/>
</dbReference>
<dbReference type="Gene3D" id="1.20.1250.20">
    <property type="entry name" value="MFS general substrate transporter like domains"/>
    <property type="match status" value="2"/>
</dbReference>
<dbReference type="Proteomes" id="UP000283509">
    <property type="component" value="Unassembled WGS sequence"/>
</dbReference>
<dbReference type="PANTHER" id="PTHR11360">
    <property type="entry name" value="MONOCARBOXYLATE TRANSPORTER"/>
    <property type="match status" value="1"/>
</dbReference>
<feature type="transmembrane region" description="Helical" evidence="3">
    <location>
        <begin position="384"/>
        <end position="407"/>
    </location>
</feature>
<gene>
    <name evidence="5" type="ORF">C7M84_010334</name>
</gene>
<comment type="subcellular location">
    <subcellularLocation>
        <location evidence="1">Membrane</location>
        <topology evidence="1">Multi-pass membrane protein</topology>
    </subcellularLocation>
</comment>
<evidence type="ECO:0000259" key="4">
    <source>
        <dbReference type="PROSITE" id="PS50850"/>
    </source>
</evidence>
<feature type="region of interest" description="Disordered" evidence="2">
    <location>
        <begin position="43"/>
        <end position="72"/>
    </location>
</feature>
<dbReference type="PROSITE" id="PS50850">
    <property type="entry name" value="MFS"/>
    <property type="match status" value="1"/>
</dbReference>
<evidence type="ECO:0000313" key="6">
    <source>
        <dbReference type="Proteomes" id="UP000283509"/>
    </source>
</evidence>
<feature type="transmembrane region" description="Helical" evidence="3">
    <location>
        <begin position="328"/>
        <end position="349"/>
    </location>
</feature>
<feature type="transmembrane region" description="Helical" evidence="3">
    <location>
        <begin position="77"/>
        <end position="107"/>
    </location>
</feature>
<feature type="transmembrane region" description="Helical" evidence="3">
    <location>
        <begin position="119"/>
        <end position="140"/>
    </location>
</feature>
<feature type="transmembrane region" description="Helical" evidence="3">
    <location>
        <begin position="206"/>
        <end position="224"/>
    </location>
</feature>
<comment type="caution">
    <text evidence="5">The sequence shown here is derived from an EMBL/GenBank/DDBJ whole genome shotgun (WGS) entry which is preliminary data.</text>
</comment>
<proteinExistence type="predicted"/>
<feature type="transmembrane region" description="Helical" evidence="3">
    <location>
        <begin position="419"/>
        <end position="440"/>
    </location>
</feature>
<keyword evidence="6" id="KW-1185">Reference proteome</keyword>
<dbReference type="InterPro" id="IPR050327">
    <property type="entry name" value="Proton-linked_MCT"/>
</dbReference>
<dbReference type="InterPro" id="IPR036259">
    <property type="entry name" value="MFS_trans_sf"/>
</dbReference>
<dbReference type="GO" id="GO:0008028">
    <property type="term" value="F:monocarboxylic acid transmembrane transporter activity"/>
    <property type="evidence" value="ECO:0007669"/>
    <property type="project" value="TreeGrafter"/>
</dbReference>
<evidence type="ECO:0000256" key="2">
    <source>
        <dbReference type="SAM" id="MobiDB-lite"/>
    </source>
</evidence>
<feature type="transmembrane region" description="Helical" evidence="3">
    <location>
        <begin position="361"/>
        <end position="378"/>
    </location>
</feature>
<evidence type="ECO:0000256" key="1">
    <source>
        <dbReference type="ARBA" id="ARBA00004141"/>
    </source>
</evidence>
<organism evidence="5 6">
    <name type="scientific">Penaeus vannamei</name>
    <name type="common">Whiteleg shrimp</name>
    <name type="synonym">Litopenaeus vannamei</name>
    <dbReference type="NCBI Taxonomy" id="6689"/>
    <lineage>
        <taxon>Eukaryota</taxon>
        <taxon>Metazoa</taxon>
        <taxon>Ecdysozoa</taxon>
        <taxon>Arthropoda</taxon>
        <taxon>Crustacea</taxon>
        <taxon>Multicrustacea</taxon>
        <taxon>Malacostraca</taxon>
        <taxon>Eumalacostraca</taxon>
        <taxon>Eucarida</taxon>
        <taxon>Decapoda</taxon>
        <taxon>Dendrobranchiata</taxon>
        <taxon>Penaeoidea</taxon>
        <taxon>Penaeidae</taxon>
        <taxon>Penaeus</taxon>
    </lineage>
</organism>
<feature type="domain" description="Major facilitator superfamily (MFS) profile" evidence="4">
    <location>
        <begin position="77"/>
        <end position="473"/>
    </location>
</feature>
<keyword evidence="3" id="KW-0812">Transmembrane</keyword>
<keyword evidence="3" id="KW-0472">Membrane</keyword>
<evidence type="ECO:0000256" key="3">
    <source>
        <dbReference type="SAM" id="Phobius"/>
    </source>
</evidence>